<protein>
    <submittedName>
        <fullName evidence="3">Uncharacterized protein</fullName>
    </submittedName>
</protein>
<feature type="region of interest" description="Disordered" evidence="1">
    <location>
        <begin position="305"/>
        <end position="324"/>
    </location>
</feature>
<feature type="region of interest" description="Disordered" evidence="1">
    <location>
        <begin position="181"/>
        <end position="294"/>
    </location>
</feature>
<feature type="compositionally biased region" description="Basic residues" evidence="1">
    <location>
        <begin position="263"/>
        <end position="281"/>
    </location>
</feature>
<reference evidence="3" key="2">
    <citation type="submission" date="2021-09" db="EMBL/GenBank/DDBJ databases">
        <authorList>
            <person name="Jia N."/>
            <person name="Wang J."/>
            <person name="Shi W."/>
            <person name="Du L."/>
            <person name="Sun Y."/>
            <person name="Zhan W."/>
            <person name="Jiang J."/>
            <person name="Wang Q."/>
            <person name="Zhang B."/>
            <person name="Ji P."/>
            <person name="Sakyi L.B."/>
            <person name="Cui X."/>
            <person name="Yuan T."/>
            <person name="Jiang B."/>
            <person name="Yang W."/>
            <person name="Lam T.T.-Y."/>
            <person name="Chang Q."/>
            <person name="Ding S."/>
            <person name="Wang X."/>
            <person name="Zhu J."/>
            <person name="Ruan X."/>
            <person name="Zhao L."/>
            <person name="Wei J."/>
            <person name="Que T."/>
            <person name="Du C."/>
            <person name="Cheng J."/>
            <person name="Dai P."/>
            <person name="Han X."/>
            <person name="Huang E."/>
            <person name="Gao Y."/>
            <person name="Liu J."/>
            <person name="Shao H."/>
            <person name="Ye R."/>
            <person name="Li L."/>
            <person name="Wei W."/>
            <person name="Wang X."/>
            <person name="Wang C."/>
            <person name="Huo Q."/>
            <person name="Li W."/>
            <person name="Guo W."/>
            <person name="Chen H."/>
            <person name="Chen S."/>
            <person name="Zhou L."/>
            <person name="Zhou L."/>
            <person name="Ni X."/>
            <person name="Tian J."/>
            <person name="Zhou Y."/>
            <person name="Sheng Y."/>
            <person name="Liu T."/>
            <person name="Pan Y."/>
            <person name="Xia L."/>
            <person name="Li J."/>
            <person name="Zhao F."/>
            <person name="Cao W."/>
        </authorList>
    </citation>
    <scope>NUCLEOTIDE SEQUENCE</scope>
    <source>
        <strain evidence="3">Rsan-2018</strain>
        <tissue evidence="3">Larvae</tissue>
    </source>
</reference>
<evidence type="ECO:0000313" key="4">
    <source>
        <dbReference type="Proteomes" id="UP000821837"/>
    </source>
</evidence>
<sequence length="410" mass="45364">MAAQLPDITLHQLTTRIRRDQNVAVVSTTDEEIAARLQKIKVLCLSNKQYEVQAYVAAPDASCKGVISGIEKNTTPTTLMTNLRSPTAQILHARMMGTSATAVITFSGTRVPRYIYYYGAESCCYIHKPRQQLSGVCLSTTHRAEVCPTPDKPRCTVCGIPSPTDNHVCAPKCFNCGGEHPATDSRCPARQRKPFNKSHIHRQQKKMAAQQSEEERKPSKATSFNLEETKTTTAPHHRSCTRSRSKRQSRSRSHSQGLDRSRSRSHSKDHKRSRGRSHSASHIHNQQREGNQPQGVWATRLQQQGKNGAVGPAGTGGKTTSHDVTDSILDDTMFCFDFKNYPVPSFGGSAHTDEQGSSGNHVSALTEERPRRSLSLAIKVAIVIAVIAINLLIYANLEYFKSDVPFDDDQ</sequence>
<keyword evidence="4" id="KW-1185">Reference proteome</keyword>
<feature type="compositionally biased region" description="Basic residues" evidence="1">
    <location>
        <begin position="189"/>
        <end position="205"/>
    </location>
</feature>
<keyword evidence="2" id="KW-0472">Membrane</keyword>
<feature type="transmembrane region" description="Helical" evidence="2">
    <location>
        <begin position="376"/>
        <end position="397"/>
    </location>
</feature>
<proteinExistence type="predicted"/>
<evidence type="ECO:0000256" key="1">
    <source>
        <dbReference type="SAM" id="MobiDB-lite"/>
    </source>
</evidence>
<feature type="compositionally biased region" description="Basic residues" evidence="1">
    <location>
        <begin position="235"/>
        <end position="253"/>
    </location>
</feature>
<comment type="caution">
    <text evidence="3">The sequence shown here is derived from an EMBL/GenBank/DDBJ whole genome shotgun (WGS) entry which is preliminary data.</text>
</comment>
<accession>A0A9D4STU5</accession>
<keyword evidence="2" id="KW-1133">Transmembrane helix</keyword>
<feature type="compositionally biased region" description="Polar residues" evidence="1">
    <location>
        <begin position="282"/>
        <end position="294"/>
    </location>
</feature>
<feature type="region of interest" description="Disordered" evidence="1">
    <location>
        <begin position="347"/>
        <end position="368"/>
    </location>
</feature>
<organism evidence="3 4">
    <name type="scientific">Rhipicephalus sanguineus</name>
    <name type="common">Brown dog tick</name>
    <name type="synonym">Ixodes sanguineus</name>
    <dbReference type="NCBI Taxonomy" id="34632"/>
    <lineage>
        <taxon>Eukaryota</taxon>
        <taxon>Metazoa</taxon>
        <taxon>Ecdysozoa</taxon>
        <taxon>Arthropoda</taxon>
        <taxon>Chelicerata</taxon>
        <taxon>Arachnida</taxon>
        <taxon>Acari</taxon>
        <taxon>Parasitiformes</taxon>
        <taxon>Ixodida</taxon>
        <taxon>Ixodoidea</taxon>
        <taxon>Ixodidae</taxon>
        <taxon>Rhipicephalinae</taxon>
        <taxon>Rhipicephalus</taxon>
        <taxon>Rhipicephalus</taxon>
    </lineage>
</organism>
<feature type="compositionally biased region" description="Polar residues" evidence="1">
    <location>
        <begin position="220"/>
        <end position="234"/>
    </location>
</feature>
<keyword evidence="2" id="KW-0812">Transmembrane</keyword>
<evidence type="ECO:0000256" key="2">
    <source>
        <dbReference type="SAM" id="Phobius"/>
    </source>
</evidence>
<dbReference type="AlphaFoldDB" id="A0A9D4STU5"/>
<name>A0A9D4STU5_RHISA</name>
<dbReference type="EMBL" id="JABSTV010001252">
    <property type="protein sequence ID" value="KAH7947368.1"/>
    <property type="molecule type" value="Genomic_DNA"/>
</dbReference>
<gene>
    <name evidence="3" type="ORF">HPB52_010983</name>
</gene>
<evidence type="ECO:0000313" key="3">
    <source>
        <dbReference type="EMBL" id="KAH7947368.1"/>
    </source>
</evidence>
<reference evidence="3" key="1">
    <citation type="journal article" date="2020" name="Cell">
        <title>Large-Scale Comparative Analyses of Tick Genomes Elucidate Their Genetic Diversity and Vector Capacities.</title>
        <authorList>
            <consortium name="Tick Genome and Microbiome Consortium (TIGMIC)"/>
            <person name="Jia N."/>
            <person name="Wang J."/>
            <person name="Shi W."/>
            <person name="Du L."/>
            <person name="Sun Y."/>
            <person name="Zhan W."/>
            <person name="Jiang J.F."/>
            <person name="Wang Q."/>
            <person name="Zhang B."/>
            <person name="Ji P."/>
            <person name="Bell-Sakyi L."/>
            <person name="Cui X.M."/>
            <person name="Yuan T.T."/>
            <person name="Jiang B.G."/>
            <person name="Yang W.F."/>
            <person name="Lam T.T."/>
            <person name="Chang Q.C."/>
            <person name="Ding S.J."/>
            <person name="Wang X.J."/>
            <person name="Zhu J.G."/>
            <person name="Ruan X.D."/>
            <person name="Zhao L."/>
            <person name="Wei J.T."/>
            <person name="Ye R.Z."/>
            <person name="Que T.C."/>
            <person name="Du C.H."/>
            <person name="Zhou Y.H."/>
            <person name="Cheng J.X."/>
            <person name="Dai P.F."/>
            <person name="Guo W.B."/>
            <person name="Han X.H."/>
            <person name="Huang E.J."/>
            <person name="Li L.F."/>
            <person name="Wei W."/>
            <person name="Gao Y.C."/>
            <person name="Liu J.Z."/>
            <person name="Shao H.Z."/>
            <person name="Wang X."/>
            <person name="Wang C.C."/>
            <person name="Yang T.C."/>
            <person name="Huo Q.B."/>
            <person name="Li W."/>
            <person name="Chen H.Y."/>
            <person name="Chen S.E."/>
            <person name="Zhou L.G."/>
            <person name="Ni X.B."/>
            <person name="Tian J.H."/>
            <person name="Sheng Y."/>
            <person name="Liu T."/>
            <person name="Pan Y.S."/>
            <person name="Xia L.Y."/>
            <person name="Li J."/>
            <person name="Zhao F."/>
            <person name="Cao W.C."/>
        </authorList>
    </citation>
    <scope>NUCLEOTIDE SEQUENCE</scope>
    <source>
        <strain evidence="3">Rsan-2018</strain>
    </source>
</reference>
<dbReference type="Proteomes" id="UP000821837">
    <property type="component" value="Chromosome 6"/>
</dbReference>